<dbReference type="AlphaFoldDB" id="A0A4Q1B0R8"/>
<gene>
    <name evidence="3" type="ORF">CP965_00180</name>
</gene>
<accession>A0A4Q1B0R8</accession>
<evidence type="ECO:0000256" key="2">
    <source>
        <dbReference type="ARBA" id="ARBA00022729"/>
    </source>
</evidence>
<dbReference type="PANTHER" id="PTHR30035">
    <property type="entry name" value="LIPOPROTEIN VACJ-RELATED"/>
    <property type="match status" value="1"/>
</dbReference>
<keyword evidence="2" id="KW-0732">Signal</keyword>
<evidence type="ECO:0000313" key="4">
    <source>
        <dbReference type="Proteomes" id="UP000289718"/>
    </source>
</evidence>
<dbReference type="InterPro" id="IPR007428">
    <property type="entry name" value="MlaA"/>
</dbReference>
<keyword evidence="4" id="KW-1185">Reference proteome</keyword>
<dbReference type="GO" id="GO:0016020">
    <property type="term" value="C:membrane"/>
    <property type="evidence" value="ECO:0007669"/>
    <property type="project" value="InterPro"/>
</dbReference>
<organism evidence="3 4">
    <name type="scientific">Halarcobacter mediterraneus</name>
    <dbReference type="NCBI Taxonomy" id="2023153"/>
    <lineage>
        <taxon>Bacteria</taxon>
        <taxon>Pseudomonadati</taxon>
        <taxon>Campylobacterota</taxon>
        <taxon>Epsilonproteobacteria</taxon>
        <taxon>Campylobacterales</taxon>
        <taxon>Arcobacteraceae</taxon>
        <taxon>Halarcobacter</taxon>
    </lineage>
</organism>
<reference evidence="3 4" key="1">
    <citation type="submission" date="2017-09" db="EMBL/GenBank/DDBJ databases">
        <title>Genomics of the genus Arcobacter.</title>
        <authorList>
            <person name="Perez-Cataluna A."/>
            <person name="Figueras M.J."/>
            <person name="Salas-Masso N."/>
        </authorList>
    </citation>
    <scope>NUCLEOTIDE SEQUENCE [LARGE SCALE GENOMIC DNA]</scope>
    <source>
        <strain evidence="3 4">F156-34</strain>
    </source>
</reference>
<dbReference type="Proteomes" id="UP000289718">
    <property type="component" value="Unassembled WGS sequence"/>
</dbReference>
<evidence type="ECO:0000256" key="1">
    <source>
        <dbReference type="ARBA" id="ARBA00010634"/>
    </source>
</evidence>
<dbReference type="OrthoDB" id="9785326at2"/>
<dbReference type="PRINTS" id="PR01805">
    <property type="entry name" value="VACJLIPOPROT"/>
</dbReference>
<dbReference type="GO" id="GO:0120010">
    <property type="term" value="P:intermembrane phospholipid transfer"/>
    <property type="evidence" value="ECO:0007669"/>
    <property type="project" value="TreeGrafter"/>
</dbReference>
<dbReference type="RefSeq" id="WP_129060011.1">
    <property type="nucleotide sequence ID" value="NZ_NXIE01000001.1"/>
</dbReference>
<dbReference type="EMBL" id="NXIE01000001">
    <property type="protein sequence ID" value="RXK13901.1"/>
    <property type="molecule type" value="Genomic_DNA"/>
</dbReference>
<dbReference type="PANTHER" id="PTHR30035:SF3">
    <property type="entry name" value="INTERMEMBRANE PHOSPHOLIPID TRANSPORT SYSTEM LIPOPROTEIN MLAA"/>
    <property type="match status" value="1"/>
</dbReference>
<protein>
    <submittedName>
        <fullName evidence="3">ABC transporter</fullName>
    </submittedName>
</protein>
<name>A0A4Q1B0R8_9BACT</name>
<dbReference type="Pfam" id="PF04333">
    <property type="entry name" value="MlaA"/>
    <property type="match status" value="1"/>
</dbReference>
<sequence length="247" mass="28455">MKKIFVLFFIILNISFAQEIEENNFNDDFSNEFIIEEKKQFDPLSGYNRAMTSFNDFFYLNILEPTAKGYAIVVPETARVGISNFFNNLTFPIRFVNNILQLKFDSALQELGRFAVNTTFGLAGFMDPASEELQLYAKKEDFGQTLGHYGIGEGFHLVLPFFGPSNLRDTIGLLADGYVNPLTTSNVYDDKVFKVKDREKYILSITNVINDTSLNPNRYETLTKDAIDLYPFLRDTYNQKREKEIKE</sequence>
<comment type="caution">
    <text evidence="3">The sequence shown here is derived from an EMBL/GenBank/DDBJ whole genome shotgun (WGS) entry which is preliminary data.</text>
</comment>
<evidence type="ECO:0000313" key="3">
    <source>
        <dbReference type="EMBL" id="RXK13901.1"/>
    </source>
</evidence>
<proteinExistence type="inferred from homology"/>
<comment type="similarity">
    <text evidence="1">Belongs to the MlaA family.</text>
</comment>